<dbReference type="Gene3D" id="3.30.530.20">
    <property type="match status" value="1"/>
</dbReference>
<comment type="caution">
    <text evidence="2">The sequence shown here is derived from an EMBL/GenBank/DDBJ whole genome shotgun (WGS) entry which is preliminary data.</text>
</comment>
<evidence type="ECO:0000313" key="2">
    <source>
        <dbReference type="EMBL" id="MFJ3046232.1"/>
    </source>
</evidence>
<gene>
    <name evidence="2" type="ORF">ACIPEN_10395</name>
</gene>
<reference evidence="2 3" key="1">
    <citation type="submission" date="2024-10" db="EMBL/GenBank/DDBJ databases">
        <title>The Natural Products Discovery Center: Release of the First 8490 Sequenced Strains for Exploring Actinobacteria Biosynthetic Diversity.</title>
        <authorList>
            <person name="Kalkreuter E."/>
            <person name="Kautsar S.A."/>
            <person name="Yang D."/>
            <person name="Bader C.D."/>
            <person name="Teijaro C.N."/>
            <person name="Fluegel L."/>
            <person name="Davis C.M."/>
            <person name="Simpson J.R."/>
            <person name="Lauterbach L."/>
            <person name="Steele A.D."/>
            <person name="Gui C."/>
            <person name="Meng S."/>
            <person name="Li G."/>
            <person name="Viehrig K."/>
            <person name="Ye F."/>
            <person name="Su P."/>
            <person name="Kiefer A.F."/>
            <person name="Nichols A."/>
            <person name="Cepeda A.J."/>
            <person name="Yan W."/>
            <person name="Fan B."/>
            <person name="Jiang Y."/>
            <person name="Adhikari A."/>
            <person name="Zheng C.-J."/>
            <person name="Schuster L."/>
            <person name="Cowan T.M."/>
            <person name="Smanski M.J."/>
            <person name="Chevrette M.G."/>
            <person name="De Carvalho L.P.S."/>
            <person name="Shen B."/>
        </authorList>
    </citation>
    <scope>NUCLEOTIDE SEQUENCE [LARGE SCALE GENOMIC DNA]</scope>
    <source>
        <strain evidence="2 3">NPDC087045</strain>
    </source>
</reference>
<sequence length="147" mass="15508">MSAPLPVLVLHVTLPVAAAQAYAFLSDPRNMAQWASGLGQGLTQEGGAWVAEGETGKVAIRFAEPNPYGVLDHEVTLPGGARVAVPMRVVANGDAASELTFTLFRQPGMDDKKFTEDAKWVMRDLQTLQQLLSPPADSVGQAAAPAP</sequence>
<protein>
    <submittedName>
        <fullName evidence="2">SRPBCC family protein</fullName>
    </submittedName>
</protein>
<feature type="chain" id="PRO_5046363230" evidence="1">
    <location>
        <begin position="19"/>
        <end position="147"/>
    </location>
</feature>
<name>A0ABW8EZ57_9BURK</name>
<evidence type="ECO:0000256" key="1">
    <source>
        <dbReference type="SAM" id="SignalP"/>
    </source>
</evidence>
<keyword evidence="3" id="KW-1185">Reference proteome</keyword>
<dbReference type="Proteomes" id="UP001617427">
    <property type="component" value="Unassembled WGS sequence"/>
</dbReference>
<dbReference type="RefSeq" id="WP_050470570.1">
    <property type="nucleotide sequence ID" value="NZ_JBIUZV010000004.1"/>
</dbReference>
<dbReference type="InterPro" id="IPR023393">
    <property type="entry name" value="START-like_dom_sf"/>
</dbReference>
<dbReference type="CDD" id="cd07812">
    <property type="entry name" value="SRPBCC"/>
    <property type="match status" value="1"/>
</dbReference>
<feature type="signal peptide" evidence="1">
    <location>
        <begin position="1"/>
        <end position="18"/>
    </location>
</feature>
<organism evidence="2 3">
    <name type="scientific">Herbaspirillum chlorophenolicum</name>
    <dbReference type="NCBI Taxonomy" id="211589"/>
    <lineage>
        <taxon>Bacteria</taxon>
        <taxon>Pseudomonadati</taxon>
        <taxon>Pseudomonadota</taxon>
        <taxon>Betaproteobacteria</taxon>
        <taxon>Burkholderiales</taxon>
        <taxon>Oxalobacteraceae</taxon>
        <taxon>Herbaspirillum</taxon>
    </lineage>
</organism>
<evidence type="ECO:0000313" key="3">
    <source>
        <dbReference type="Proteomes" id="UP001617427"/>
    </source>
</evidence>
<keyword evidence="1" id="KW-0732">Signal</keyword>
<accession>A0ABW8EZ57</accession>
<dbReference type="SUPFAM" id="SSF55961">
    <property type="entry name" value="Bet v1-like"/>
    <property type="match status" value="1"/>
</dbReference>
<dbReference type="EMBL" id="JBIUZV010000004">
    <property type="protein sequence ID" value="MFJ3046232.1"/>
    <property type="molecule type" value="Genomic_DNA"/>
</dbReference>
<proteinExistence type="predicted"/>